<evidence type="ECO:0000256" key="6">
    <source>
        <dbReference type="ARBA" id="ARBA00023128"/>
    </source>
</evidence>
<dbReference type="FunFam" id="3.30.460.10:FF:000044">
    <property type="entry name" value="ATPase synthesis protein 25, mitochondrial"/>
    <property type="match status" value="1"/>
</dbReference>
<comment type="function">
    <text evidence="8">Mitochondrial mRNA stabilization factor.</text>
</comment>
<feature type="compositionally biased region" description="Basic and acidic residues" evidence="9">
    <location>
        <begin position="65"/>
        <end position="74"/>
    </location>
</feature>
<dbReference type="RefSeq" id="XP_028470027.1">
    <property type="nucleotide sequence ID" value="XM_028610155.1"/>
</dbReference>
<dbReference type="GO" id="GO:0048255">
    <property type="term" value="P:mRNA stabilization"/>
    <property type="evidence" value="ECO:0007669"/>
    <property type="project" value="TreeGrafter"/>
</dbReference>
<evidence type="ECO:0000256" key="7">
    <source>
        <dbReference type="ARBA" id="ARBA00023136"/>
    </source>
</evidence>
<feature type="region of interest" description="Disordered" evidence="9">
    <location>
        <begin position="27"/>
        <end position="103"/>
    </location>
</feature>
<evidence type="ECO:0000256" key="8">
    <source>
        <dbReference type="RuleBase" id="RU367062"/>
    </source>
</evidence>
<feature type="region of interest" description="Disordered" evidence="9">
    <location>
        <begin position="328"/>
        <end position="388"/>
    </location>
</feature>
<evidence type="ECO:0000256" key="2">
    <source>
        <dbReference type="ARBA" id="ARBA00004443"/>
    </source>
</evidence>
<comment type="similarity">
    <text evidence="3 8">Belongs to the ATP25 family.</text>
</comment>
<keyword evidence="4 8" id="KW-0999">Mitochondrion inner membrane</keyword>
<accession>A0A3N2Q623</accession>
<feature type="compositionally biased region" description="Polar residues" evidence="9">
    <location>
        <begin position="44"/>
        <end position="63"/>
    </location>
</feature>
<evidence type="ECO:0000256" key="5">
    <source>
        <dbReference type="ARBA" id="ARBA00022946"/>
    </source>
</evidence>
<feature type="compositionally biased region" description="Polar residues" evidence="9">
    <location>
        <begin position="79"/>
        <end position="95"/>
    </location>
</feature>
<dbReference type="PANTHER" id="PTHR28087:SF1">
    <property type="entry name" value="ATPASE SYNTHESIS PROTEIN 25, MITOCHONDRIAL"/>
    <property type="match status" value="1"/>
</dbReference>
<evidence type="ECO:0000313" key="10">
    <source>
        <dbReference type="EMBL" id="ROT42221.1"/>
    </source>
</evidence>
<evidence type="ECO:0000256" key="3">
    <source>
        <dbReference type="ARBA" id="ARBA00010787"/>
    </source>
</evidence>
<gene>
    <name evidence="10" type="ORF">SODALDRAFT_326396</name>
</gene>
<protein>
    <recommendedName>
        <fullName evidence="8">ATPase synthesis protein 25</fullName>
    </recommendedName>
</protein>
<keyword evidence="11" id="KW-1185">Reference proteome</keyword>
<dbReference type="AlphaFoldDB" id="A0A3N2Q623"/>
<dbReference type="InterPro" id="IPR043519">
    <property type="entry name" value="NT_sf"/>
</dbReference>
<dbReference type="GO" id="GO:0005743">
    <property type="term" value="C:mitochondrial inner membrane"/>
    <property type="evidence" value="ECO:0007669"/>
    <property type="project" value="UniProtKB-SubCell"/>
</dbReference>
<dbReference type="EMBL" id="ML119051">
    <property type="protein sequence ID" value="ROT42221.1"/>
    <property type="molecule type" value="Genomic_DNA"/>
</dbReference>
<dbReference type="OrthoDB" id="107372at2759"/>
<dbReference type="GO" id="GO:0140053">
    <property type="term" value="P:mitochondrial gene expression"/>
    <property type="evidence" value="ECO:0007669"/>
    <property type="project" value="UniProtKB-UniRule"/>
</dbReference>
<keyword evidence="6 8" id="KW-0496">Mitochondrion</keyword>
<proteinExistence type="inferred from homology"/>
<name>A0A3N2Q623_SODAK</name>
<evidence type="ECO:0000256" key="4">
    <source>
        <dbReference type="ARBA" id="ARBA00022792"/>
    </source>
</evidence>
<feature type="compositionally biased region" description="Low complexity" evidence="9">
    <location>
        <begin position="27"/>
        <end position="36"/>
    </location>
</feature>
<reference evidence="10 11" key="1">
    <citation type="journal article" date="2018" name="Mol. Ecol.">
        <title>The obligate alkalophilic soda-lake fungus Sodiomyces alkalinus has shifted to a protein diet.</title>
        <authorList>
            <person name="Grum-Grzhimaylo A.A."/>
            <person name="Falkoski D.L."/>
            <person name="van den Heuvel J."/>
            <person name="Valero-Jimenez C.A."/>
            <person name="Min B."/>
            <person name="Choi I.G."/>
            <person name="Lipzen A."/>
            <person name="Daum C.G."/>
            <person name="Aanen D.K."/>
            <person name="Tsang A."/>
            <person name="Henrissat B."/>
            <person name="Bilanenko E.N."/>
            <person name="de Vries R.P."/>
            <person name="van Kan J.A.L."/>
            <person name="Grigoriev I.V."/>
            <person name="Debets A.J.M."/>
        </authorList>
    </citation>
    <scope>NUCLEOTIDE SEQUENCE [LARGE SCALE GENOMIC DNA]</scope>
    <source>
        <strain evidence="10 11">F11</strain>
    </source>
</reference>
<dbReference type="InterPro" id="IPR040152">
    <property type="entry name" value="Atp25"/>
</dbReference>
<feature type="compositionally biased region" description="Polar residues" evidence="9">
    <location>
        <begin position="328"/>
        <end position="353"/>
    </location>
</feature>
<dbReference type="PANTHER" id="PTHR28087">
    <property type="entry name" value="ATPASE SYNTHESIS PROTEIN 25, MITOCHONDRIAL"/>
    <property type="match status" value="1"/>
</dbReference>
<keyword evidence="5 8" id="KW-0809">Transit peptide</keyword>
<dbReference type="Gene3D" id="3.30.460.10">
    <property type="entry name" value="Beta Polymerase, domain 2"/>
    <property type="match status" value="1"/>
</dbReference>
<sequence length="632" mass="69719">MASRPVTSAFSCLQCRTSVLRAFTSTASPAATALQSPRRIGRTIQRSDFAQPRQYITTNTTTKRPAVDEVKEDKEDGQDSQAVPQKTVDSTAESPSENKEGDTPWYLQVEAPLHAPIDHAASLPDIPEGSPPLVEPLVKFVYEEMGLDDLNLLDLRSLDPPPALGPNLLMLFGTARSERHLHVSSSRLVKWLRNEHRVEASADGLISPGDLRTKLRRLRRKAKLLGTNAVVTGGDDGITTGWICVNLGTIDLHSDEAAHFDDDGRMSGFGAPVLGTTIVIQVMTESRRAELNLEELWSKQLRKSKEVEEIRLQSEQREFHRKFGKLFNTSKPKTSASSPARSQQTRFFSTSGTVRRPLAPLTARTQPIESEAGVQPEAAPEPGTSTTFDEARTRIREIQLGGADSTPEEATALLSAIFRSSPRDQDLPPTHAALAVSLLQTMHERGLPLLTHDTLVTIIEALLTSGAHGPRATQVQTNLEHLLTRAVPAPPPDTALLRLLDAYFRRNDSDRFWRLAWRLRPQRAAPRGPVLYEYVLRRAASTANPAWCADALRVCVPEMPNEDPPVRPVGAVWDALRACLRVADPGAEELASATSAAVARNPEDPELKRRANGEFVRMYRQLNAWRKQTIGV</sequence>
<keyword evidence="7 8" id="KW-0472">Membrane</keyword>
<dbReference type="STRING" id="1314773.A0A3N2Q623"/>
<evidence type="ECO:0000256" key="9">
    <source>
        <dbReference type="SAM" id="MobiDB-lite"/>
    </source>
</evidence>
<comment type="function">
    <text evidence="1">Probable mitochondrial mRNA stabilization factor.</text>
</comment>
<comment type="subcellular location">
    <subcellularLocation>
        <location evidence="2 8">Mitochondrion inner membrane</location>
        <topology evidence="2 8">Peripheral membrane protein</topology>
        <orientation evidence="2 8">Matrix side</orientation>
    </subcellularLocation>
</comment>
<evidence type="ECO:0000313" key="11">
    <source>
        <dbReference type="Proteomes" id="UP000272025"/>
    </source>
</evidence>
<evidence type="ECO:0000256" key="1">
    <source>
        <dbReference type="ARBA" id="ARBA00003470"/>
    </source>
</evidence>
<dbReference type="Proteomes" id="UP000272025">
    <property type="component" value="Unassembled WGS sequence"/>
</dbReference>
<organism evidence="10 11">
    <name type="scientific">Sodiomyces alkalinus (strain CBS 110278 / VKM F-3762 / F11)</name>
    <name type="common">Alkaliphilic filamentous fungus</name>
    <dbReference type="NCBI Taxonomy" id="1314773"/>
    <lineage>
        <taxon>Eukaryota</taxon>
        <taxon>Fungi</taxon>
        <taxon>Dikarya</taxon>
        <taxon>Ascomycota</taxon>
        <taxon>Pezizomycotina</taxon>
        <taxon>Sordariomycetes</taxon>
        <taxon>Hypocreomycetidae</taxon>
        <taxon>Glomerellales</taxon>
        <taxon>Plectosphaerellaceae</taxon>
        <taxon>Sodiomyces</taxon>
    </lineage>
</organism>
<dbReference type="GeneID" id="39578633"/>